<reference evidence="1" key="1">
    <citation type="submission" date="2018-02" db="EMBL/GenBank/DDBJ databases">
        <title>Rhizophora mucronata_Transcriptome.</title>
        <authorList>
            <person name="Meera S.P."/>
            <person name="Sreeshan A."/>
            <person name="Augustine A."/>
        </authorList>
    </citation>
    <scope>NUCLEOTIDE SEQUENCE</scope>
    <source>
        <tissue evidence="1">Leaf</tissue>
    </source>
</reference>
<evidence type="ECO:0000313" key="1">
    <source>
        <dbReference type="EMBL" id="MBX48590.1"/>
    </source>
</evidence>
<accession>A0A2P2P1J7</accession>
<name>A0A2P2P1J7_RHIMU</name>
<dbReference type="AlphaFoldDB" id="A0A2P2P1J7"/>
<proteinExistence type="predicted"/>
<dbReference type="EMBL" id="GGEC01068106">
    <property type="protein sequence ID" value="MBX48590.1"/>
    <property type="molecule type" value="Transcribed_RNA"/>
</dbReference>
<sequence length="82" mass="9580">MQNGTSLNYHKISCNSKQNFLENQKEKCGAQKMSMKEPKSLGISHQNNWFSMCSSQKIISKINRKLTIRHQNYKKKNLTHPI</sequence>
<organism evidence="1">
    <name type="scientific">Rhizophora mucronata</name>
    <name type="common">Asiatic mangrove</name>
    <dbReference type="NCBI Taxonomy" id="61149"/>
    <lineage>
        <taxon>Eukaryota</taxon>
        <taxon>Viridiplantae</taxon>
        <taxon>Streptophyta</taxon>
        <taxon>Embryophyta</taxon>
        <taxon>Tracheophyta</taxon>
        <taxon>Spermatophyta</taxon>
        <taxon>Magnoliopsida</taxon>
        <taxon>eudicotyledons</taxon>
        <taxon>Gunneridae</taxon>
        <taxon>Pentapetalae</taxon>
        <taxon>rosids</taxon>
        <taxon>fabids</taxon>
        <taxon>Malpighiales</taxon>
        <taxon>Rhizophoraceae</taxon>
        <taxon>Rhizophora</taxon>
    </lineage>
</organism>
<protein>
    <submittedName>
        <fullName evidence="1">Uncharacterized protein</fullName>
    </submittedName>
</protein>